<evidence type="ECO:0000256" key="1">
    <source>
        <dbReference type="SAM" id="MobiDB-lite"/>
    </source>
</evidence>
<evidence type="ECO:0000259" key="2">
    <source>
        <dbReference type="PROSITE" id="PS50181"/>
    </source>
</evidence>
<name>A0A830HB17_9CHLO</name>
<evidence type="ECO:0000313" key="3">
    <source>
        <dbReference type="EMBL" id="GHP03090.1"/>
    </source>
</evidence>
<accession>A0A830HB17</accession>
<evidence type="ECO:0000313" key="4">
    <source>
        <dbReference type="Proteomes" id="UP000660262"/>
    </source>
</evidence>
<dbReference type="AlphaFoldDB" id="A0A830HB17"/>
<dbReference type="Proteomes" id="UP000660262">
    <property type="component" value="Unassembled WGS sequence"/>
</dbReference>
<dbReference type="InterPro" id="IPR001810">
    <property type="entry name" value="F-box_dom"/>
</dbReference>
<keyword evidence="4" id="KW-1185">Reference proteome</keyword>
<feature type="domain" description="F-box" evidence="2">
    <location>
        <begin position="282"/>
        <end position="330"/>
    </location>
</feature>
<gene>
    <name evidence="3" type="ORF">PPROV_000184500</name>
</gene>
<feature type="region of interest" description="Disordered" evidence="1">
    <location>
        <begin position="61"/>
        <end position="97"/>
    </location>
</feature>
<dbReference type="Pfam" id="PF12937">
    <property type="entry name" value="F-box-like"/>
    <property type="match status" value="1"/>
</dbReference>
<feature type="compositionally biased region" description="Low complexity" evidence="1">
    <location>
        <begin position="176"/>
        <end position="187"/>
    </location>
</feature>
<dbReference type="EMBL" id="BNJQ01000004">
    <property type="protein sequence ID" value="GHP03090.1"/>
    <property type="molecule type" value="Genomic_DNA"/>
</dbReference>
<dbReference type="InterPro" id="IPR045286">
    <property type="entry name" value="FBS1-like"/>
</dbReference>
<comment type="caution">
    <text evidence="3">The sequence shown here is derived from an EMBL/GenBank/DDBJ whole genome shotgun (WGS) entry which is preliminary data.</text>
</comment>
<reference evidence="3" key="1">
    <citation type="submission" date="2020-10" db="EMBL/GenBank/DDBJ databases">
        <title>Unveiling of a novel bifunctional photoreceptor, Dualchrome1, isolated from a cosmopolitan green alga.</title>
        <authorList>
            <person name="Suzuki S."/>
            <person name="Kawachi M."/>
        </authorList>
    </citation>
    <scope>NUCLEOTIDE SEQUENCE</scope>
    <source>
        <strain evidence="3">NIES 2893</strain>
    </source>
</reference>
<organism evidence="3 4">
    <name type="scientific">Pycnococcus provasolii</name>
    <dbReference type="NCBI Taxonomy" id="41880"/>
    <lineage>
        <taxon>Eukaryota</taxon>
        <taxon>Viridiplantae</taxon>
        <taxon>Chlorophyta</taxon>
        <taxon>Pseudoscourfieldiophyceae</taxon>
        <taxon>Pseudoscourfieldiales</taxon>
        <taxon>Pycnococcaceae</taxon>
        <taxon>Pycnococcus</taxon>
    </lineage>
</organism>
<dbReference type="PROSITE" id="PS50181">
    <property type="entry name" value="FBOX"/>
    <property type="match status" value="1"/>
</dbReference>
<sequence>MPSSSPALPVQEACGSRPALVDFSEAACDVDLPPFRIQPQPQRSTCTWKGSQGSMRLSDVFATHPRGGGTNVHLSHPKKQDASRQPTGQAGGNGLGDINHAPSLALVEPAAAAAAAAGGEHFTGGQTLSQSHERFAGGAGQPLSAQRSRLSGNHNHNKALGGVSANHNNRNKKGAHANANATNHVAHLPGPTPRAHKKRKKEARTFVRPGTLARYVARARTNPADAAAGSTQHPERLLGRAVASASERRRGTHLAPINVSVVPSTPSMQTPGRGLSTPREQGAGLLALPDDVLMTIVCQLRHTDLEPLRRVCRRLREAAQLARGFHFNYLTPQVTPHAGDVRPTITGDGGLFAANRPSRLGLDVPPAPRRVRRTQARTP</sequence>
<proteinExistence type="predicted"/>
<feature type="compositionally biased region" description="Polar residues" evidence="1">
    <location>
        <begin position="143"/>
        <end position="154"/>
    </location>
</feature>
<feature type="region of interest" description="Disordered" evidence="1">
    <location>
        <begin position="134"/>
        <end position="203"/>
    </location>
</feature>
<protein>
    <recommendedName>
        <fullName evidence="2">F-box domain-containing protein</fullName>
    </recommendedName>
</protein>
<dbReference type="PANTHER" id="PTHR34049">
    <property type="entry name" value="F-BOX PROTEIN SKIP27"/>
    <property type="match status" value="1"/>
</dbReference>
<dbReference type="OrthoDB" id="514005at2759"/>
<dbReference type="PANTHER" id="PTHR34049:SF1">
    <property type="entry name" value="F-BOX PROTEIN SKIP27"/>
    <property type="match status" value="1"/>
</dbReference>
<dbReference type="InterPro" id="IPR036047">
    <property type="entry name" value="F-box-like_dom_sf"/>
</dbReference>
<dbReference type="SUPFAM" id="SSF81383">
    <property type="entry name" value="F-box domain"/>
    <property type="match status" value="1"/>
</dbReference>